<dbReference type="Pfam" id="PF01576">
    <property type="entry name" value="Myosin_tail_1"/>
    <property type="match status" value="2"/>
</dbReference>
<dbReference type="InterPro" id="IPR014751">
    <property type="entry name" value="XRCC4-like_C"/>
</dbReference>
<dbReference type="FunFam" id="1.20.5.370:FF:000009">
    <property type="entry name" value="Myosin heavy chain, isoform G"/>
    <property type="match status" value="1"/>
</dbReference>
<reference evidence="5" key="3">
    <citation type="submission" date="2025-09" db="UniProtKB">
        <authorList>
            <consortium name="Ensembl"/>
        </authorList>
    </citation>
    <scope>IDENTIFICATION</scope>
</reference>
<evidence type="ECO:0000256" key="1">
    <source>
        <dbReference type="ARBA" id="ARBA00008314"/>
    </source>
</evidence>
<dbReference type="Gene3D" id="1.20.5.370">
    <property type="match status" value="4"/>
</dbReference>
<dbReference type="GO" id="GO:0051015">
    <property type="term" value="F:actin filament binding"/>
    <property type="evidence" value="ECO:0007669"/>
    <property type="project" value="TreeGrafter"/>
</dbReference>
<dbReference type="Ensembl" id="ENSSFOT00015036634.2">
    <property type="protein sequence ID" value="ENSSFOP00015036241.2"/>
    <property type="gene ID" value="ENSSFOG00015023059.2"/>
</dbReference>
<dbReference type="PANTHER" id="PTHR45615">
    <property type="entry name" value="MYOSIN HEAVY CHAIN, NON-MUSCLE"/>
    <property type="match status" value="1"/>
</dbReference>
<dbReference type="Proteomes" id="UP000694397">
    <property type="component" value="Chromosome 20"/>
</dbReference>
<organism evidence="5 6">
    <name type="scientific">Scleropages formosus</name>
    <name type="common">Asian bonytongue</name>
    <name type="synonym">Osteoglossum formosum</name>
    <dbReference type="NCBI Taxonomy" id="113540"/>
    <lineage>
        <taxon>Eukaryota</taxon>
        <taxon>Metazoa</taxon>
        <taxon>Chordata</taxon>
        <taxon>Craniata</taxon>
        <taxon>Vertebrata</taxon>
        <taxon>Euteleostomi</taxon>
        <taxon>Actinopterygii</taxon>
        <taxon>Neopterygii</taxon>
        <taxon>Teleostei</taxon>
        <taxon>Osteoglossocephala</taxon>
        <taxon>Osteoglossomorpha</taxon>
        <taxon>Osteoglossiformes</taxon>
        <taxon>Osteoglossidae</taxon>
        <taxon>Scleropages</taxon>
    </lineage>
</organism>
<dbReference type="Gene3D" id="1.20.5.340">
    <property type="match status" value="3"/>
</dbReference>
<evidence type="ECO:0000256" key="3">
    <source>
        <dbReference type="SAM" id="Coils"/>
    </source>
</evidence>
<name>A0A8C9SKF6_SCLFO</name>
<dbReference type="FunFam" id="1.20.5.370:FF:000008">
    <property type="entry name" value="Myosin heavy chain"/>
    <property type="match status" value="1"/>
</dbReference>
<dbReference type="GO" id="GO:0032982">
    <property type="term" value="C:myosin filament"/>
    <property type="evidence" value="ECO:0007669"/>
    <property type="project" value="TreeGrafter"/>
</dbReference>
<dbReference type="SUPFAM" id="SSF90257">
    <property type="entry name" value="Myosin rod fragments"/>
    <property type="match status" value="3"/>
</dbReference>
<proteinExistence type="inferred from homology"/>
<gene>
    <name evidence="5" type="primary">LOC108940107</name>
</gene>
<dbReference type="SUPFAM" id="SSF144284">
    <property type="entry name" value="Sec2 N-terminal region"/>
    <property type="match status" value="1"/>
</dbReference>
<dbReference type="GeneTree" id="ENSGT00940000160705"/>
<protein>
    <submittedName>
        <fullName evidence="5">Myosin-16-like</fullName>
    </submittedName>
</protein>
<evidence type="ECO:0000313" key="5">
    <source>
        <dbReference type="Ensembl" id="ENSSFOP00015036241.2"/>
    </source>
</evidence>
<comment type="similarity">
    <text evidence="1">Belongs to the TRAFAC class myosin-kinesin ATPase superfamily. Myosin family.</text>
</comment>
<dbReference type="PANTHER" id="PTHR45615:SF50">
    <property type="entry name" value="MYOSIN-16"/>
    <property type="match status" value="1"/>
</dbReference>
<feature type="domain" description="Myosin tail" evidence="4">
    <location>
        <begin position="225"/>
        <end position="856"/>
    </location>
</feature>
<accession>A0A8C9SKF6</accession>
<evidence type="ECO:0000313" key="6">
    <source>
        <dbReference type="Proteomes" id="UP000694397"/>
    </source>
</evidence>
<feature type="coiled-coil region" evidence="3">
    <location>
        <begin position="76"/>
        <end position="856"/>
    </location>
</feature>
<reference evidence="5" key="2">
    <citation type="submission" date="2025-08" db="UniProtKB">
        <authorList>
            <consortium name="Ensembl"/>
        </authorList>
    </citation>
    <scope>IDENTIFICATION</scope>
</reference>
<reference evidence="5 6" key="1">
    <citation type="submission" date="2019-04" db="EMBL/GenBank/DDBJ databases">
        <authorList>
            <consortium name="Wellcome Sanger Institute Data Sharing"/>
        </authorList>
    </citation>
    <scope>NUCLEOTIDE SEQUENCE [LARGE SCALE GENOMIC DNA]</scope>
</reference>
<sequence>TDMEKSRWKTEGDNKTTVENLNELEKMKSRLGEVIKKWVILSVSHRLSYSLLSQPYLPKTQMSHPPPPPPHPQVRIEELEEELETERAMRAKVEKQRSELSRELDDLTDRLEEAGGATASQVEVNKKREAELQRLRRELEESSVQSEALAAALRKRHGEALTELGEQCESLQRTRAKLEKEKQNLRLEVDHLAATVDSLQKAKVQTDTLSNAVFIVGPVILTIRQLEEAENRVSQMNRAKTLFTSQNEELKKQLEEEIKAKAAMASTLGTMRQDCELLKEQLEEEQESKMELQRQVSKLNSEVTHWRTRYEADAIQHTDELEEAKKKLASRLQEAEEAVEATQAKCSSLEKTKQRLQGEVEDLCIDLEKANSSAMLLDKKQRVMEKQLTDWRQKCEDLVAEVESCQKESRQHSTELFKLKTTYEETLEQGEVLRRENKAFQEEMADLNDQLAEVGKTVHELQKAKKKMEMEKEELQASLEESEAALEAEETKVLRLQLELSQAKGDLERRLQEKEEEFEATRKSHQRALESLQASLDAEVKGRTEGARVKKKLETDVNELELQLDLLTKNNGELMKTIKKMQQQIKDLQAQVEEDSRRQEEMREEQALLERRCAVLSAEVEETRAGLEAAERSRKALEVELQETAEKFNDINTQAATSGKRKLETDLQQLTQDHEELQAEVRASNDKAKKAMSEAGRLAEELRHEQEHTLHLERVKKGLEAQVKDMTVRVDEAEQLALKGGKKIIQKLEGKVKELELELDAEQKRHGETLKTLRKNERRLKELLFQSEEDQKNQQRMQDLVERLQNKMKAYKRQVEEAEEQANMNLAKYRKTVHELDDAEERADIAESALTKIRTKRRGSFSKGYSSVTPYAGLVRSPSSAGSEGRGEKIINDDDTVSSLIPAYLDSLKKLMIDD</sequence>
<dbReference type="InterPro" id="IPR002928">
    <property type="entry name" value="Myosin_tail"/>
</dbReference>
<dbReference type="GO" id="GO:0016460">
    <property type="term" value="C:myosin II complex"/>
    <property type="evidence" value="ECO:0007669"/>
    <property type="project" value="TreeGrafter"/>
</dbReference>
<dbReference type="GO" id="GO:0005737">
    <property type="term" value="C:cytoplasm"/>
    <property type="evidence" value="ECO:0007669"/>
    <property type="project" value="TreeGrafter"/>
</dbReference>
<dbReference type="FunFam" id="1.20.5.340:FF:000003">
    <property type="entry name" value="Myosin heavy chain"/>
    <property type="match status" value="1"/>
</dbReference>
<dbReference type="AlphaFoldDB" id="A0A8C9SKF6"/>
<evidence type="ECO:0000259" key="4">
    <source>
        <dbReference type="Pfam" id="PF01576"/>
    </source>
</evidence>
<feature type="domain" description="Myosin tail" evidence="4">
    <location>
        <begin position="74"/>
        <end position="207"/>
    </location>
</feature>
<keyword evidence="2 3" id="KW-0175">Coiled coil</keyword>
<dbReference type="GO" id="GO:0000146">
    <property type="term" value="F:microfilament motor activity"/>
    <property type="evidence" value="ECO:0007669"/>
    <property type="project" value="TreeGrafter"/>
</dbReference>
<evidence type="ECO:0000256" key="2">
    <source>
        <dbReference type="ARBA" id="ARBA00023054"/>
    </source>
</evidence>
<keyword evidence="6" id="KW-1185">Reference proteome</keyword>
<dbReference type="FunFam" id="1.20.5.370:FF:000010">
    <property type="entry name" value="Myosin heavy chain, isoform G"/>
    <property type="match status" value="1"/>
</dbReference>